<dbReference type="AlphaFoldDB" id="A0A1J5SLH9"/>
<dbReference type="Gene3D" id="3.10.450.50">
    <property type="match status" value="1"/>
</dbReference>
<dbReference type="PANTHER" id="PTHR36573:SF1">
    <property type="entry name" value="INTERMEMBRANE PHOSPHOLIPID TRANSPORT SYSTEM BINDING PROTEIN MLAC"/>
    <property type="match status" value="1"/>
</dbReference>
<reference evidence="1" key="1">
    <citation type="submission" date="2016-10" db="EMBL/GenBank/DDBJ databases">
        <title>Sequence of Gallionella enrichment culture.</title>
        <authorList>
            <person name="Poehlein A."/>
            <person name="Muehling M."/>
            <person name="Daniel R."/>
        </authorList>
    </citation>
    <scope>NUCLEOTIDE SEQUENCE</scope>
</reference>
<evidence type="ECO:0000313" key="1">
    <source>
        <dbReference type="EMBL" id="OIR04888.1"/>
    </source>
</evidence>
<dbReference type="PIRSF" id="PIRSF004649">
    <property type="entry name" value="MlaC"/>
    <property type="match status" value="1"/>
</dbReference>
<organism evidence="1">
    <name type="scientific">mine drainage metagenome</name>
    <dbReference type="NCBI Taxonomy" id="410659"/>
    <lineage>
        <taxon>unclassified sequences</taxon>
        <taxon>metagenomes</taxon>
        <taxon>ecological metagenomes</taxon>
    </lineage>
</organism>
<gene>
    <name evidence="1" type="primary">mlaC_5</name>
    <name evidence="1" type="ORF">GALL_129780</name>
</gene>
<accession>A0A1J5SLH9</accession>
<dbReference type="Pfam" id="PF05494">
    <property type="entry name" value="MlaC"/>
    <property type="match status" value="1"/>
</dbReference>
<name>A0A1J5SLH9_9ZZZZ</name>
<dbReference type="Gene3D" id="1.10.10.640">
    <property type="entry name" value="phospholipid-binding protein"/>
    <property type="match status" value="1"/>
</dbReference>
<protein>
    <submittedName>
        <fullName evidence="1">Putative phospholipid-binding protein MlaC</fullName>
    </submittedName>
</protein>
<dbReference type="PANTHER" id="PTHR36573">
    <property type="entry name" value="INTERMEMBRANE PHOSPHOLIPID TRANSPORT SYSTEM BINDING PROTEIN MLAC"/>
    <property type="match status" value="1"/>
</dbReference>
<proteinExistence type="predicted"/>
<comment type="caution">
    <text evidence="1">The sequence shown here is derived from an EMBL/GenBank/DDBJ whole genome shotgun (WGS) entry which is preliminary data.</text>
</comment>
<dbReference type="EMBL" id="MLJW01000054">
    <property type="protein sequence ID" value="OIR04888.1"/>
    <property type="molecule type" value="Genomic_DNA"/>
</dbReference>
<dbReference type="InterPro" id="IPR008869">
    <property type="entry name" value="MlaC/ttg2D"/>
</dbReference>
<sequence length="207" mass="23155">MKSFFKFLVSASLLVSLFAFFGIANAETPPDVLVKQTADEVLTIIKNDKEIQAGNQHQLYAVVEAKILPNFDFDRVSHMVLGKNWRTATPEQQTSFQKEFRTLLLRTYASALGKYKNQVIEYKPLHNEPDGKSASVRTQIIQAGGPPVGVDYSLIKTENGWKVYDIVIEGVSLVTNYRSQFSNEIRQNGIDSLNKKLADKNKAAGLT</sequence>